<reference evidence="2" key="2">
    <citation type="submission" date="2015-01" db="EMBL/GenBank/DDBJ databases">
        <title>Evolutionary Origins and Diversification of the Mycorrhizal Mutualists.</title>
        <authorList>
            <consortium name="DOE Joint Genome Institute"/>
            <consortium name="Mycorrhizal Genomics Consortium"/>
            <person name="Kohler A."/>
            <person name="Kuo A."/>
            <person name="Nagy L.G."/>
            <person name="Floudas D."/>
            <person name="Copeland A."/>
            <person name="Barry K.W."/>
            <person name="Cichocki N."/>
            <person name="Veneault-Fourrey C."/>
            <person name="LaButti K."/>
            <person name="Lindquist E.A."/>
            <person name="Lipzen A."/>
            <person name="Lundell T."/>
            <person name="Morin E."/>
            <person name="Murat C."/>
            <person name="Riley R."/>
            <person name="Ohm R."/>
            <person name="Sun H."/>
            <person name="Tunlid A."/>
            <person name="Henrissat B."/>
            <person name="Grigoriev I.V."/>
            <person name="Hibbett D.S."/>
            <person name="Martin F."/>
        </authorList>
    </citation>
    <scope>NUCLEOTIDE SEQUENCE [LARGE SCALE GENOMIC DNA]</scope>
    <source>
        <strain evidence="2">MAFF 305830</strain>
    </source>
</reference>
<gene>
    <name evidence="1" type="ORF">M408DRAFT_22502</name>
</gene>
<dbReference type="AlphaFoldDB" id="A0A0C2XMC0"/>
<dbReference type="HOGENOM" id="CLU_2074571_0_0_1"/>
<reference evidence="1 2" key="1">
    <citation type="submission" date="2014-04" db="EMBL/GenBank/DDBJ databases">
        <authorList>
            <consortium name="DOE Joint Genome Institute"/>
            <person name="Kuo A."/>
            <person name="Zuccaro A."/>
            <person name="Kohler A."/>
            <person name="Nagy L.G."/>
            <person name="Floudas D."/>
            <person name="Copeland A."/>
            <person name="Barry K.W."/>
            <person name="Cichocki N."/>
            <person name="Veneault-Fourrey C."/>
            <person name="LaButti K."/>
            <person name="Lindquist E.A."/>
            <person name="Lipzen A."/>
            <person name="Lundell T."/>
            <person name="Morin E."/>
            <person name="Murat C."/>
            <person name="Sun H."/>
            <person name="Tunlid A."/>
            <person name="Henrissat B."/>
            <person name="Grigoriev I.V."/>
            <person name="Hibbett D.S."/>
            <person name="Martin F."/>
            <person name="Nordberg H.P."/>
            <person name="Cantor M.N."/>
            <person name="Hua S.X."/>
        </authorList>
    </citation>
    <scope>NUCLEOTIDE SEQUENCE [LARGE SCALE GENOMIC DNA]</scope>
    <source>
        <strain evidence="1 2">MAFF 305830</strain>
    </source>
</reference>
<proteinExistence type="predicted"/>
<accession>A0A0C2XMC0</accession>
<dbReference type="Proteomes" id="UP000054097">
    <property type="component" value="Unassembled WGS sequence"/>
</dbReference>
<protein>
    <recommendedName>
        <fullName evidence="3">DRBM domain-containing protein</fullName>
    </recommendedName>
</protein>
<organism evidence="1 2">
    <name type="scientific">Serendipita vermifera MAFF 305830</name>
    <dbReference type="NCBI Taxonomy" id="933852"/>
    <lineage>
        <taxon>Eukaryota</taxon>
        <taxon>Fungi</taxon>
        <taxon>Dikarya</taxon>
        <taxon>Basidiomycota</taxon>
        <taxon>Agaricomycotina</taxon>
        <taxon>Agaricomycetes</taxon>
        <taxon>Sebacinales</taxon>
        <taxon>Serendipitaceae</taxon>
        <taxon>Serendipita</taxon>
    </lineage>
</organism>
<keyword evidence="2" id="KW-1185">Reference proteome</keyword>
<evidence type="ECO:0000313" key="2">
    <source>
        <dbReference type="Proteomes" id="UP000054097"/>
    </source>
</evidence>
<name>A0A0C2XMC0_SERVB</name>
<dbReference type="EMBL" id="KN824286">
    <property type="protein sequence ID" value="KIM30087.1"/>
    <property type="molecule type" value="Genomic_DNA"/>
</dbReference>
<sequence length="118" mass="13536">MDSWGYTTRLSPQTTAKPLSNTQAVKHTEELIRVFYLCDMTFKWQTFVSYEDSDMERYRAVLMFNQSGCFDTTVITSYGHPTETEAEEETAVWALRRLQMAGNEKAAKFLAAQQCVGQ</sequence>
<evidence type="ECO:0008006" key="3">
    <source>
        <dbReference type="Google" id="ProtNLM"/>
    </source>
</evidence>
<evidence type="ECO:0000313" key="1">
    <source>
        <dbReference type="EMBL" id="KIM30087.1"/>
    </source>
</evidence>